<evidence type="ECO:0000313" key="11">
    <source>
        <dbReference type="Proteomes" id="UP000009046"/>
    </source>
</evidence>
<keyword evidence="7" id="KW-0808">Transferase</keyword>
<evidence type="ECO:0000256" key="4">
    <source>
        <dbReference type="ARBA" id="ARBA00020594"/>
    </source>
</evidence>
<accession>E0VP32</accession>
<proteinExistence type="predicted"/>
<keyword evidence="8" id="KW-0539">Nucleus</keyword>
<reference evidence="9" key="2">
    <citation type="submission" date="2007-04" db="EMBL/GenBank/DDBJ databases">
        <title>The genome of the human body louse.</title>
        <authorList>
            <consortium name="The Human Body Louse Genome Consortium"/>
            <person name="Kirkness E."/>
            <person name="Walenz B."/>
            <person name="Hass B."/>
            <person name="Bruggner R."/>
            <person name="Strausberg R."/>
        </authorList>
    </citation>
    <scope>NUCLEOTIDE SEQUENCE</scope>
    <source>
        <strain evidence="9">USDA</strain>
    </source>
</reference>
<dbReference type="GO" id="GO:0005737">
    <property type="term" value="C:cytoplasm"/>
    <property type="evidence" value="ECO:0007669"/>
    <property type="project" value="UniProtKB-SubCell"/>
</dbReference>
<dbReference type="InterPro" id="IPR025800">
    <property type="entry name" value="CaM-Lys-N-MeTrfase"/>
</dbReference>
<dbReference type="EMBL" id="DS235354">
    <property type="protein sequence ID" value="EEB15138.1"/>
    <property type="molecule type" value="Genomic_DNA"/>
</dbReference>
<evidence type="ECO:0000256" key="1">
    <source>
        <dbReference type="ARBA" id="ARBA00004123"/>
    </source>
</evidence>
<dbReference type="EMBL" id="AAZO01004081">
    <property type="status" value="NOT_ANNOTATED_CDS"/>
    <property type="molecule type" value="Genomic_DNA"/>
</dbReference>
<dbReference type="GO" id="GO:0005634">
    <property type="term" value="C:nucleus"/>
    <property type="evidence" value="ECO:0007669"/>
    <property type="project" value="UniProtKB-SubCell"/>
</dbReference>
<dbReference type="GeneID" id="8231963"/>
<dbReference type="FunCoup" id="E0VP32">
    <property type="interactions" value="1597"/>
</dbReference>
<dbReference type="SUPFAM" id="SSF53335">
    <property type="entry name" value="S-adenosyl-L-methionine-dependent methyltransferases"/>
    <property type="match status" value="1"/>
</dbReference>
<keyword evidence="6" id="KW-0489">Methyltransferase</keyword>
<dbReference type="PANTHER" id="PTHR13539:SF3">
    <property type="entry name" value="CALMODULIN-LYSINE N-METHYLTRANSFERASE"/>
    <property type="match status" value="1"/>
</dbReference>
<dbReference type="EnsemblMetazoa" id="PHUM350990-RA">
    <property type="protein sequence ID" value="PHUM350990-PA"/>
    <property type="gene ID" value="PHUM350990"/>
</dbReference>
<evidence type="ECO:0000256" key="7">
    <source>
        <dbReference type="ARBA" id="ARBA00022679"/>
    </source>
</evidence>
<evidence type="ECO:0000256" key="6">
    <source>
        <dbReference type="ARBA" id="ARBA00022603"/>
    </source>
</evidence>
<dbReference type="HOGENOM" id="CLU_057006_2_0_1"/>
<dbReference type="GO" id="GO:0018025">
    <property type="term" value="F:calmodulin-lysine N-methyltransferase activity"/>
    <property type="evidence" value="ECO:0007669"/>
    <property type="project" value="UniProtKB-EC"/>
</dbReference>
<dbReference type="InterPro" id="IPR019410">
    <property type="entry name" value="Methyltransf_16"/>
</dbReference>
<evidence type="ECO:0000256" key="3">
    <source>
        <dbReference type="ARBA" id="ARBA00011914"/>
    </source>
</evidence>
<dbReference type="OMA" id="CFLGIWP"/>
<dbReference type="Gene3D" id="3.40.50.150">
    <property type="entry name" value="Vaccinia Virus protein VP39"/>
    <property type="match status" value="1"/>
</dbReference>
<name>E0VP32_PEDHC</name>
<dbReference type="CTD" id="8231963"/>
<evidence type="ECO:0000256" key="8">
    <source>
        <dbReference type="ARBA" id="ARBA00023242"/>
    </source>
</evidence>
<keyword evidence="5" id="KW-0963">Cytoplasm</keyword>
<dbReference type="GO" id="GO:0032259">
    <property type="term" value="P:methylation"/>
    <property type="evidence" value="ECO:0007669"/>
    <property type="project" value="UniProtKB-KW"/>
</dbReference>
<dbReference type="AlphaFoldDB" id="E0VP32"/>
<dbReference type="RefSeq" id="XP_002427876.1">
    <property type="nucleotide sequence ID" value="XM_002427831.1"/>
</dbReference>
<dbReference type="EC" id="2.1.1.60" evidence="3"/>
<evidence type="ECO:0000313" key="9">
    <source>
        <dbReference type="EMBL" id="EEB15138.1"/>
    </source>
</evidence>
<organism>
    <name type="scientific">Pediculus humanus subsp. corporis</name>
    <name type="common">Body louse</name>
    <dbReference type="NCBI Taxonomy" id="121224"/>
    <lineage>
        <taxon>Eukaryota</taxon>
        <taxon>Metazoa</taxon>
        <taxon>Ecdysozoa</taxon>
        <taxon>Arthropoda</taxon>
        <taxon>Hexapoda</taxon>
        <taxon>Insecta</taxon>
        <taxon>Pterygota</taxon>
        <taxon>Neoptera</taxon>
        <taxon>Paraneoptera</taxon>
        <taxon>Psocodea</taxon>
        <taxon>Troctomorpha</taxon>
        <taxon>Phthiraptera</taxon>
        <taxon>Anoplura</taxon>
        <taxon>Pediculidae</taxon>
        <taxon>Pediculus</taxon>
    </lineage>
</organism>
<reference evidence="10" key="3">
    <citation type="submission" date="2020-05" db="UniProtKB">
        <authorList>
            <consortium name="EnsemblMetazoa"/>
        </authorList>
    </citation>
    <scope>IDENTIFICATION</scope>
    <source>
        <strain evidence="10">USDA</strain>
    </source>
</reference>
<dbReference type="InParanoid" id="E0VP32"/>
<dbReference type="OrthoDB" id="413520at2759"/>
<sequence length="301" mass="35014">MPEKNEVLKNCCPSYFGKKEIARKRWKLLARVLIKTQKTCTETFKLKCLPVRRLNTFDLIKPIITEEGKDGYWFEYSTKILNIVYRAQIHHLNQKLTATELIGFNNTGNIRVWPSEEVLTYYLLTNINIFKGKHVLELGGGMTCLAGIFLAIYGNANQIDLTDGNTTSVENVMKIIEKNNFDSNKVKAYQLDWKNHKDLNKSYDIVISSDCLFFNETREDLVETFWNSLKEDGLGLIMAPKRGNTLNLFLNIANKKGFKTILQTYYNDIVWNKHLQLKNLNSEYNEDLNYPLLIMLYKINK</sequence>
<evidence type="ECO:0000313" key="10">
    <source>
        <dbReference type="EnsemblMetazoa" id="PHUM350990-PA"/>
    </source>
</evidence>
<evidence type="ECO:0000256" key="5">
    <source>
        <dbReference type="ARBA" id="ARBA00022490"/>
    </source>
</evidence>
<reference evidence="9" key="1">
    <citation type="submission" date="2007-04" db="EMBL/GenBank/DDBJ databases">
        <title>Annotation of Pediculus humanus corporis strain USDA.</title>
        <authorList>
            <person name="Kirkness E."/>
            <person name="Hannick L."/>
            <person name="Hass B."/>
            <person name="Bruggner R."/>
            <person name="Lawson D."/>
            <person name="Bidwell S."/>
            <person name="Joardar V."/>
            <person name="Caler E."/>
            <person name="Walenz B."/>
            <person name="Inman J."/>
            <person name="Schobel S."/>
            <person name="Galinsky K."/>
            <person name="Amedeo P."/>
            <person name="Strausberg R."/>
        </authorList>
    </citation>
    <scope>NUCLEOTIDE SEQUENCE</scope>
    <source>
        <strain evidence="9">USDA</strain>
    </source>
</reference>
<gene>
    <name evidence="10" type="primary">8231963</name>
    <name evidence="9" type="ORF">Phum_PHUM350990</name>
</gene>
<dbReference type="Pfam" id="PF10294">
    <property type="entry name" value="Methyltransf_16"/>
    <property type="match status" value="1"/>
</dbReference>
<keyword evidence="11" id="KW-1185">Reference proteome</keyword>
<comment type="subcellular location">
    <subcellularLocation>
        <location evidence="2">Cytoplasm</location>
    </subcellularLocation>
    <subcellularLocation>
        <location evidence="1">Nucleus</location>
    </subcellularLocation>
</comment>
<protein>
    <recommendedName>
        <fullName evidence="4">Calmodulin-lysine N-methyltransferase</fullName>
        <ecNumber evidence="3">2.1.1.60</ecNumber>
    </recommendedName>
</protein>
<evidence type="ECO:0000256" key="2">
    <source>
        <dbReference type="ARBA" id="ARBA00004496"/>
    </source>
</evidence>
<dbReference type="PANTHER" id="PTHR13539">
    <property type="entry name" value="CALMODULIN-LYSINE N-METHYLTRANSFERASE"/>
    <property type="match status" value="1"/>
</dbReference>
<dbReference type="InterPro" id="IPR029063">
    <property type="entry name" value="SAM-dependent_MTases_sf"/>
</dbReference>
<dbReference type="VEuPathDB" id="VectorBase:PHUM350990"/>
<dbReference type="Proteomes" id="UP000009046">
    <property type="component" value="Unassembled WGS sequence"/>
</dbReference>
<dbReference type="eggNOG" id="KOG3201">
    <property type="taxonomic scope" value="Eukaryota"/>
</dbReference>
<dbReference type="STRING" id="121224.E0VP32"/>
<dbReference type="KEGG" id="phu:Phum_PHUM350990"/>